<dbReference type="EMBL" id="MUZR01000051">
    <property type="protein sequence ID" value="OOC09356.1"/>
    <property type="molecule type" value="Genomic_DNA"/>
</dbReference>
<evidence type="ECO:0000256" key="7">
    <source>
        <dbReference type="RuleBase" id="RU004466"/>
    </source>
</evidence>
<evidence type="ECO:0000256" key="6">
    <source>
        <dbReference type="ARBA" id="ARBA00023229"/>
    </source>
</evidence>
<dbReference type="InterPro" id="IPR053378">
    <property type="entry name" value="Prenyl_diphosphate_synthase"/>
</dbReference>
<keyword evidence="6" id="KW-0414">Isoprene biosynthesis</keyword>
<evidence type="ECO:0000256" key="2">
    <source>
        <dbReference type="ARBA" id="ARBA00006706"/>
    </source>
</evidence>
<comment type="similarity">
    <text evidence="2 7">Belongs to the FPP/GGPP synthase family.</text>
</comment>
<keyword evidence="3 7" id="KW-0808">Transferase</keyword>
<dbReference type="Proteomes" id="UP000189177">
    <property type="component" value="Unassembled WGS sequence"/>
</dbReference>
<dbReference type="STRING" id="252474.B1A74_11465"/>
<dbReference type="SFLD" id="SFLDS00005">
    <property type="entry name" value="Isoprenoid_Synthase_Type_I"/>
    <property type="match status" value="1"/>
</dbReference>
<comment type="caution">
    <text evidence="9">The sequence shown here is derived from an EMBL/GenBank/DDBJ whole genome shotgun (WGS) entry which is preliminary data.</text>
</comment>
<dbReference type="PROSITE" id="PS00444">
    <property type="entry name" value="POLYPRENYL_SYNTHASE_2"/>
    <property type="match status" value="1"/>
</dbReference>
<dbReference type="GO" id="GO:0046872">
    <property type="term" value="F:metal ion binding"/>
    <property type="evidence" value="ECO:0007669"/>
    <property type="project" value="UniProtKB-KW"/>
</dbReference>
<dbReference type="CDD" id="cd00685">
    <property type="entry name" value="Trans_IPPS_HT"/>
    <property type="match status" value="1"/>
</dbReference>
<keyword evidence="5" id="KW-0460">Magnesium</keyword>
<dbReference type="InterPro" id="IPR008949">
    <property type="entry name" value="Isoprenoid_synthase_dom_sf"/>
</dbReference>
<dbReference type="Gene3D" id="1.10.600.10">
    <property type="entry name" value="Farnesyl Diphosphate Synthase"/>
    <property type="match status" value="1"/>
</dbReference>
<dbReference type="GO" id="GO:0005737">
    <property type="term" value="C:cytoplasm"/>
    <property type="evidence" value="ECO:0007669"/>
    <property type="project" value="UniProtKB-ARBA"/>
</dbReference>
<sequence length="312" mass="32846">MTRCPSDPDPRTPDVTATTSPEQAIPAYQERIEGVLDRALDPAGAPDARLIEAMRYATLSGGKRLRPLLVYATGEALGAPQDALDAAAAAVEMIHVYSLIHDDLPAMDDDDLRRGRPTCHRAYDEATAILAGDALQAQAFVTLSSGTAALPAGRAPVMLQELARAAGLQGMAGGQAIDLGACGGRLDLPGLEGMHRLKTGALIRASVRLGGLAGGADDALLTRLTDYAECIGLAFQIRDDILDVEGDPETLGKACGADARLDKSTFPALMGLEASRERAVALVDQALEALQPLDAEADLLRHLARYIVDRIH</sequence>
<gene>
    <name evidence="9" type="ORF">B1A74_11465</name>
</gene>
<evidence type="ECO:0000256" key="4">
    <source>
        <dbReference type="ARBA" id="ARBA00022723"/>
    </source>
</evidence>
<protein>
    <submittedName>
        <fullName evidence="9">(2E,6E)-farnesyl diphosphate synthase</fullName>
    </submittedName>
</protein>
<comment type="cofactor">
    <cofactor evidence="1">
        <name>Mg(2+)</name>
        <dbReference type="ChEBI" id="CHEBI:18420"/>
    </cofactor>
</comment>
<dbReference type="NCBIfam" id="NF045485">
    <property type="entry name" value="FPPsyn"/>
    <property type="match status" value="1"/>
</dbReference>
<dbReference type="SUPFAM" id="SSF48576">
    <property type="entry name" value="Terpenoid synthases"/>
    <property type="match status" value="1"/>
</dbReference>
<proteinExistence type="inferred from homology"/>
<keyword evidence="10" id="KW-1185">Reference proteome</keyword>
<evidence type="ECO:0000256" key="3">
    <source>
        <dbReference type="ARBA" id="ARBA00022679"/>
    </source>
</evidence>
<dbReference type="NCBIfam" id="NF007877">
    <property type="entry name" value="PRK10581.1"/>
    <property type="match status" value="1"/>
</dbReference>
<organism evidence="9 10">
    <name type="scientific">Thioalkalivibrio halophilus</name>
    <dbReference type="NCBI Taxonomy" id="252474"/>
    <lineage>
        <taxon>Bacteria</taxon>
        <taxon>Pseudomonadati</taxon>
        <taxon>Pseudomonadota</taxon>
        <taxon>Gammaproteobacteria</taxon>
        <taxon>Chromatiales</taxon>
        <taxon>Ectothiorhodospiraceae</taxon>
        <taxon>Thioalkalivibrio</taxon>
    </lineage>
</organism>
<dbReference type="InterPro" id="IPR000092">
    <property type="entry name" value="Polyprenyl_synt"/>
</dbReference>
<dbReference type="PANTHER" id="PTHR43281:SF1">
    <property type="entry name" value="FARNESYL DIPHOSPHATE SYNTHASE"/>
    <property type="match status" value="1"/>
</dbReference>
<accession>A0A1V2ZWB7</accession>
<feature type="compositionally biased region" description="Basic and acidic residues" evidence="8">
    <location>
        <begin position="1"/>
        <end position="12"/>
    </location>
</feature>
<dbReference type="Pfam" id="PF00348">
    <property type="entry name" value="polyprenyl_synt"/>
    <property type="match status" value="1"/>
</dbReference>
<dbReference type="InterPro" id="IPR033749">
    <property type="entry name" value="Polyprenyl_synt_CS"/>
</dbReference>
<evidence type="ECO:0000313" key="9">
    <source>
        <dbReference type="EMBL" id="OOC09356.1"/>
    </source>
</evidence>
<dbReference type="FunFam" id="1.10.600.10:FF:000001">
    <property type="entry name" value="Geranylgeranyl diphosphate synthase"/>
    <property type="match status" value="1"/>
</dbReference>
<evidence type="ECO:0000256" key="5">
    <source>
        <dbReference type="ARBA" id="ARBA00022842"/>
    </source>
</evidence>
<name>A0A1V2ZWB7_9GAMM</name>
<evidence type="ECO:0000256" key="1">
    <source>
        <dbReference type="ARBA" id="ARBA00001946"/>
    </source>
</evidence>
<dbReference type="GO" id="GO:0004659">
    <property type="term" value="F:prenyltransferase activity"/>
    <property type="evidence" value="ECO:0007669"/>
    <property type="project" value="InterPro"/>
</dbReference>
<keyword evidence="4" id="KW-0479">Metal-binding</keyword>
<reference evidence="9 10" key="1">
    <citation type="submission" date="2017-02" db="EMBL/GenBank/DDBJ databases">
        <title>Genomic diversity within the haloalkaliphilic genus Thioalkalivibrio.</title>
        <authorList>
            <person name="Ahn A.-C."/>
            <person name="Meier-Kolthoff J."/>
            <person name="Overmars L."/>
            <person name="Richter M."/>
            <person name="Woyke T."/>
            <person name="Sorokin D.Y."/>
            <person name="Muyzer G."/>
        </authorList>
    </citation>
    <scope>NUCLEOTIDE SEQUENCE [LARGE SCALE GENOMIC DNA]</scope>
    <source>
        <strain evidence="9 10">HL17</strain>
    </source>
</reference>
<dbReference type="OrthoDB" id="9805316at2"/>
<dbReference type="GO" id="GO:0016114">
    <property type="term" value="P:terpenoid biosynthetic process"/>
    <property type="evidence" value="ECO:0007669"/>
    <property type="project" value="UniProtKB-ARBA"/>
</dbReference>
<dbReference type="GO" id="GO:0008654">
    <property type="term" value="P:phospholipid biosynthetic process"/>
    <property type="evidence" value="ECO:0007669"/>
    <property type="project" value="UniProtKB-ARBA"/>
</dbReference>
<evidence type="ECO:0000256" key="8">
    <source>
        <dbReference type="SAM" id="MobiDB-lite"/>
    </source>
</evidence>
<feature type="region of interest" description="Disordered" evidence="8">
    <location>
        <begin position="1"/>
        <end position="21"/>
    </location>
</feature>
<dbReference type="AlphaFoldDB" id="A0A1V2ZWB7"/>
<dbReference type="SFLD" id="SFLDG01017">
    <property type="entry name" value="Polyprenyl_Transferase_Like"/>
    <property type="match status" value="1"/>
</dbReference>
<dbReference type="PROSITE" id="PS00723">
    <property type="entry name" value="POLYPRENYL_SYNTHASE_1"/>
    <property type="match status" value="1"/>
</dbReference>
<dbReference type="PANTHER" id="PTHR43281">
    <property type="entry name" value="FARNESYL DIPHOSPHATE SYNTHASE"/>
    <property type="match status" value="1"/>
</dbReference>
<evidence type="ECO:0000313" key="10">
    <source>
        <dbReference type="Proteomes" id="UP000189177"/>
    </source>
</evidence>